<evidence type="ECO:0000256" key="2">
    <source>
        <dbReference type="ARBA" id="ARBA00023108"/>
    </source>
</evidence>
<dbReference type="Gene3D" id="3.15.10.30">
    <property type="entry name" value="Haemolymph juvenile hormone binding protein"/>
    <property type="match status" value="1"/>
</dbReference>
<reference evidence="4 5" key="1">
    <citation type="submission" date="2017-12" db="EMBL/GenBank/DDBJ databases">
        <title>Hemimetabolous genomes reveal molecular basis of termite eusociality.</title>
        <authorList>
            <person name="Harrison M.C."/>
            <person name="Jongepier E."/>
            <person name="Robertson H.M."/>
            <person name="Arning N."/>
            <person name="Bitard-Feildel T."/>
            <person name="Chao H."/>
            <person name="Childers C.P."/>
            <person name="Dinh H."/>
            <person name="Doddapaneni H."/>
            <person name="Dugan S."/>
            <person name="Gowin J."/>
            <person name="Greiner C."/>
            <person name="Han Y."/>
            <person name="Hu H."/>
            <person name="Hughes D.S.T."/>
            <person name="Huylmans A.-K."/>
            <person name="Kemena C."/>
            <person name="Kremer L.P.M."/>
            <person name="Lee S.L."/>
            <person name="Lopez-Ezquerra A."/>
            <person name="Mallet L."/>
            <person name="Monroy-Kuhn J.M."/>
            <person name="Moser A."/>
            <person name="Murali S.C."/>
            <person name="Muzny D.M."/>
            <person name="Otani S."/>
            <person name="Piulachs M.-D."/>
            <person name="Poelchau M."/>
            <person name="Qu J."/>
            <person name="Schaub F."/>
            <person name="Wada-Katsumata A."/>
            <person name="Worley K.C."/>
            <person name="Xie Q."/>
            <person name="Ylla G."/>
            <person name="Poulsen M."/>
            <person name="Gibbs R.A."/>
            <person name="Schal C."/>
            <person name="Richards S."/>
            <person name="Belles X."/>
            <person name="Korb J."/>
            <person name="Bornberg-Bauer E."/>
        </authorList>
    </citation>
    <scope>NUCLEOTIDE SEQUENCE [LARGE SCALE GENOMIC DNA]</scope>
    <source>
        <tissue evidence="4">Whole body</tissue>
    </source>
</reference>
<evidence type="ECO:0000313" key="4">
    <source>
        <dbReference type="EMBL" id="PNF31865.1"/>
    </source>
</evidence>
<keyword evidence="1" id="KW-0732">Signal</keyword>
<dbReference type="SMART" id="SM00700">
    <property type="entry name" value="JHBP"/>
    <property type="match status" value="1"/>
</dbReference>
<dbReference type="InParanoid" id="A0A2J7QTG2"/>
<keyword evidence="2" id="KW-0090">Biological rhythms</keyword>
<dbReference type="Proteomes" id="UP000235965">
    <property type="component" value="Unassembled WGS sequence"/>
</dbReference>
<evidence type="ECO:0000256" key="1">
    <source>
        <dbReference type="ARBA" id="ARBA00022729"/>
    </source>
</evidence>
<proteinExistence type="inferred from homology"/>
<dbReference type="FunCoup" id="A0A2J7QTG2">
    <property type="interactions" value="53"/>
</dbReference>
<comment type="caution">
    <text evidence="4">The sequence shown here is derived from an EMBL/GenBank/DDBJ whole genome shotgun (WGS) entry which is preliminary data.</text>
</comment>
<gene>
    <name evidence="4" type="ORF">B7P43_G07913</name>
</gene>
<evidence type="ECO:0000256" key="3">
    <source>
        <dbReference type="ARBA" id="ARBA00060902"/>
    </source>
</evidence>
<dbReference type="GO" id="GO:0007623">
    <property type="term" value="P:circadian rhythm"/>
    <property type="evidence" value="ECO:0007669"/>
    <property type="project" value="UniProtKB-ARBA"/>
</dbReference>
<keyword evidence="5" id="KW-1185">Reference proteome</keyword>
<dbReference type="Pfam" id="PF06585">
    <property type="entry name" value="JHBP"/>
    <property type="match status" value="1"/>
</dbReference>
<dbReference type="FunFam" id="3.15.10.30:FF:000001">
    <property type="entry name" value="Takeout-like protein 1"/>
    <property type="match status" value="1"/>
</dbReference>
<dbReference type="InterPro" id="IPR010562">
    <property type="entry name" value="Haemolymph_juvenile_hormone-bd"/>
</dbReference>
<comment type="similarity">
    <text evidence="3">Belongs to the TO family.</text>
</comment>
<evidence type="ECO:0008006" key="6">
    <source>
        <dbReference type="Google" id="ProtNLM"/>
    </source>
</evidence>
<accession>A0A2J7QTG2</accession>
<sequence>MRVCYTSDPSFTRCSTEAVQQVFSNIQKGFPGTGIEPVDPLNIPEIKLLQGADGPITLNASMVNVTVTGLSNVKIESNNVNLEDYGFTTRLKIPKLRIEGLYTVNGRILVLPLTGHGDAWLEPEDLNVMAHVEVSMRVVDDIKFFKPEGVHVNFTIGSLRLRLDNLFNGLKALEERTNDYININWRPVVESLKPILSRIVAGFLSGILTNVFENIPAKYFIGDLS</sequence>
<organism evidence="4 5">
    <name type="scientific">Cryptotermes secundus</name>
    <dbReference type="NCBI Taxonomy" id="105785"/>
    <lineage>
        <taxon>Eukaryota</taxon>
        <taxon>Metazoa</taxon>
        <taxon>Ecdysozoa</taxon>
        <taxon>Arthropoda</taxon>
        <taxon>Hexapoda</taxon>
        <taxon>Insecta</taxon>
        <taxon>Pterygota</taxon>
        <taxon>Neoptera</taxon>
        <taxon>Polyneoptera</taxon>
        <taxon>Dictyoptera</taxon>
        <taxon>Blattodea</taxon>
        <taxon>Blattoidea</taxon>
        <taxon>Termitoidae</taxon>
        <taxon>Kalotermitidae</taxon>
        <taxon>Cryptotermitinae</taxon>
        <taxon>Cryptotermes</taxon>
    </lineage>
</organism>
<name>A0A2J7QTG2_9NEOP</name>
<dbReference type="PANTHER" id="PTHR11008:SF25">
    <property type="entry name" value="IP09473P-RELATED"/>
    <property type="match status" value="1"/>
</dbReference>
<protein>
    <recommendedName>
        <fullName evidence="6">Protein takeout</fullName>
    </recommendedName>
</protein>
<dbReference type="PANTHER" id="PTHR11008">
    <property type="entry name" value="PROTEIN TAKEOUT-LIKE PROTEIN"/>
    <property type="match status" value="1"/>
</dbReference>
<dbReference type="InterPro" id="IPR038606">
    <property type="entry name" value="To_sf"/>
</dbReference>
<dbReference type="EMBL" id="NEVH01011194">
    <property type="protein sequence ID" value="PNF31865.1"/>
    <property type="molecule type" value="Genomic_DNA"/>
</dbReference>
<evidence type="ECO:0000313" key="5">
    <source>
        <dbReference type="Proteomes" id="UP000235965"/>
    </source>
</evidence>
<dbReference type="OrthoDB" id="8175281at2759"/>
<dbReference type="AlphaFoldDB" id="A0A2J7QTG2"/>
<dbReference type="GO" id="GO:0005615">
    <property type="term" value="C:extracellular space"/>
    <property type="evidence" value="ECO:0007669"/>
    <property type="project" value="TreeGrafter"/>
</dbReference>